<keyword evidence="3" id="KW-0882">Thioester bond</keyword>
<keyword evidence="2" id="KW-0391">Immunity</keyword>
<dbReference type="GO" id="GO:0004866">
    <property type="term" value="F:endopeptidase inhibitor activity"/>
    <property type="evidence" value="ECO:0007669"/>
    <property type="project" value="InterPro"/>
</dbReference>
<dbReference type="Gene3D" id="2.60.40.2950">
    <property type="match status" value="1"/>
</dbReference>
<dbReference type="Pfam" id="PF21412">
    <property type="entry name" value="TEP1_CUB2"/>
    <property type="match status" value="1"/>
</dbReference>
<dbReference type="Proteomes" id="UP000002320">
    <property type="component" value="Unassembled WGS sequence"/>
</dbReference>
<dbReference type="InterPro" id="IPR009048">
    <property type="entry name" value="A-macroglobulin_rcpt-bd"/>
</dbReference>
<dbReference type="STRING" id="7176.B0VZY2"/>
<evidence type="ECO:0000313" key="14">
    <source>
        <dbReference type="EnsemblMetazoa" id="CPIJ000346-PA"/>
    </source>
</evidence>
<evidence type="ECO:0000256" key="8">
    <source>
        <dbReference type="ARBA" id="ARBA00078071"/>
    </source>
</evidence>
<evidence type="ECO:0000256" key="5">
    <source>
        <dbReference type="ARBA" id="ARBA00023180"/>
    </source>
</evidence>
<dbReference type="SMART" id="SM01361">
    <property type="entry name" value="A2M_recep"/>
    <property type="match status" value="1"/>
</dbReference>
<dbReference type="Gene3D" id="2.60.120.1540">
    <property type="match status" value="1"/>
</dbReference>
<evidence type="ECO:0000259" key="10">
    <source>
        <dbReference type="SMART" id="SM01359"/>
    </source>
</evidence>
<dbReference type="Pfam" id="PF00207">
    <property type="entry name" value="A2M"/>
    <property type="match status" value="1"/>
</dbReference>
<dbReference type="OrthoDB" id="7762461at2759"/>
<dbReference type="InterPro" id="IPR047565">
    <property type="entry name" value="Alpha-macroglob_thiol-ester_cl"/>
</dbReference>
<evidence type="ECO:0000259" key="12">
    <source>
        <dbReference type="SMART" id="SM01361"/>
    </source>
</evidence>
<dbReference type="InterPro" id="IPR013783">
    <property type="entry name" value="Ig-like_fold"/>
</dbReference>
<keyword evidence="4" id="KW-1015">Disulfide bond</keyword>
<keyword evidence="5" id="KW-0325">Glycoprotein</keyword>
<dbReference type="InterPro" id="IPR049135">
    <property type="entry name" value="TEP1_CUB2"/>
</dbReference>
<evidence type="ECO:0000256" key="7">
    <source>
        <dbReference type="ARBA" id="ARBA00063781"/>
    </source>
</evidence>
<dbReference type="PROSITE" id="PS00477">
    <property type="entry name" value="ALPHA_2_MACROGLOBULIN"/>
    <property type="match status" value="1"/>
</dbReference>
<keyword evidence="1 9" id="KW-0732">Signal</keyword>
<evidence type="ECO:0000256" key="1">
    <source>
        <dbReference type="ARBA" id="ARBA00022729"/>
    </source>
</evidence>
<dbReference type="eggNOG" id="KOG1366">
    <property type="taxonomic scope" value="Eukaryota"/>
</dbReference>
<proteinExistence type="predicted"/>
<protein>
    <recommendedName>
        <fullName evidence="8">TEP1-F</fullName>
    </recommendedName>
</protein>
<evidence type="ECO:0000256" key="4">
    <source>
        <dbReference type="ARBA" id="ARBA00023157"/>
    </source>
</evidence>
<dbReference type="Gene3D" id="2.20.130.20">
    <property type="match status" value="1"/>
</dbReference>
<dbReference type="Pfam" id="PF07678">
    <property type="entry name" value="TED_complement"/>
    <property type="match status" value="1"/>
</dbReference>
<dbReference type="EnsemblMetazoa" id="CPIJ000346-RA">
    <property type="protein sequence ID" value="CPIJ000346-PA"/>
    <property type="gene ID" value="CPIJ000346"/>
</dbReference>
<feature type="domain" description="Alpha-2-macroglobulin bait region" evidence="10">
    <location>
        <begin position="470"/>
        <end position="608"/>
    </location>
</feature>
<dbReference type="Gene3D" id="2.60.40.1940">
    <property type="match status" value="1"/>
</dbReference>
<dbReference type="SMART" id="SM01419">
    <property type="entry name" value="Thiol-ester_cl"/>
    <property type="match status" value="1"/>
</dbReference>
<dbReference type="PANTHER" id="PTHR11412:SF136">
    <property type="entry name" value="CD109 ANTIGEN"/>
    <property type="match status" value="1"/>
</dbReference>
<gene>
    <name evidence="14" type="primary">6031169</name>
    <name evidence="13" type="ORF">CpipJ_CPIJ000346</name>
</gene>
<name>B0VZY2_CULQU</name>
<evidence type="ECO:0000313" key="15">
    <source>
        <dbReference type="Proteomes" id="UP000002320"/>
    </source>
</evidence>
<dbReference type="OMA" id="WHLTGFS"/>
<evidence type="ECO:0000256" key="6">
    <source>
        <dbReference type="ARBA" id="ARBA00057615"/>
    </source>
</evidence>
<dbReference type="Gene3D" id="1.50.10.20">
    <property type="match status" value="1"/>
</dbReference>
<evidence type="ECO:0000256" key="9">
    <source>
        <dbReference type="SAM" id="SignalP"/>
    </source>
</evidence>
<feature type="domain" description="Alpha-2-macroglobulin" evidence="11">
    <location>
        <begin position="685"/>
        <end position="777"/>
    </location>
</feature>
<dbReference type="Gene3D" id="2.60.40.10">
    <property type="entry name" value="Immunoglobulins"/>
    <property type="match status" value="2"/>
</dbReference>
<evidence type="ECO:0000256" key="3">
    <source>
        <dbReference type="ARBA" id="ARBA00022966"/>
    </source>
</evidence>
<feature type="signal peptide" evidence="9">
    <location>
        <begin position="1"/>
        <end position="25"/>
    </location>
</feature>
<keyword evidence="15" id="KW-1185">Reference proteome</keyword>
<dbReference type="Pfam" id="PF07677">
    <property type="entry name" value="A2M_recep"/>
    <property type="match status" value="1"/>
</dbReference>
<dbReference type="VEuPathDB" id="VectorBase:CPIJ000346"/>
<evidence type="ECO:0000259" key="11">
    <source>
        <dbReference type="SMART" id="SM01360"/>
    </source>
</evidence>
<dbReference type="SMART" id="SM01359">
    <property type="entry name" value="A2M_N_2"/>
    <property type="match status" value="1"/>
</dbReference>
<feature type="domain" description="Alpha-macroglobulin receptor-binding" evidence="12">
    <location>
        <begin position="1283"/>
        <end position="1375"/>
    </location>
</feature>
<sequence>MVTNRLKWLLQLVLCCGLFVELCQSQGSVEFVLIVPLRAAVMLWKEGIPQIARNPRSNSQSAQEEVIVRLSVIGPKLIRPFTPYTVAFANSLSRDARLEVVLEGPTDSVSVLNRAARLAVGEIPNGEYRLSIKSLSADFGFNEEIDLIYDGKTESLFVQLDKPVYKPGDMLRFRVVVVDVNTRPVTNLKSVQVKLADKDGNSIMEWPFGRLYNGVFETSFQLASSPVLGNWTLTALAGSSKVKKQFELREYILPKYYIKVYPTEVLLASKKQIKLAVETAYTFGRPLDGTLTVDLFLEDIYQRNPDHSVTKRIEGRTSVEFDLKKEVEVEEDSIFANVWARVSVMETFTNKTETIMRSIPVYKNPYTITVIKSEPMFRARMSYNMQLEIKDHNEVPAKGGTTASITIMYDGGNFDEISMVGEVDAKGMVPLELTPPTGATTLHMRVIYDSFEYDQFEEIYAAQSRSNQFITVTLNLKKYKVRPNKEVLFEVSCTERISHFSYILVARGSIVDSGNVNVFNKQKTSFRYRLLPQLAPKAKLIVSYTNKEFLIFDELDLDFDVFNNDFEFSLDHEVGNDYHPGQDIYVDLKAANDSYIAFHAIDQSVLHLGRDGHVFSRDDVLEDLSQYGATEANEFDPFHTMGLFLRTTAQVDFPYARQQLSRFGGSVFGKRVEKAIHIRTVFPETWLWRNYTMDGRNSKMTIASVVPDTVTSWTVTGFALSPTYGLGIMQETREFTVNQPFYIIANLPYSIKRDEVAVIHVTVFNFLGNTLTTDVTLFNKNDEIEFVEKSSDDPTRRTKAIIVPGNNGKPISFLIKAKKLGEIAIKIQAVNPLKTDSVEHMLRVIPESHMHEVNEARFIDLPKNTVQNFQIQVNIPREIDEGSARIKFTLDPDILGTAIKNLESLIRLPTGCGEQNMMRFVPNIVVLDYLSETGTIRDDIKEKAIGYLKSGYQNQMKYKLSDGSFGIWASSRGGTFLTAFVAKSLKIADKYMSVDIDVVNKAFAWLAGKQQPDGRFTEVGDVAHADMQGGLRSTSYALTAYVLAAFLETKSIAQTHSDVIRRSANYLMSNFDNMNNVYDLALTTYALSLQSPASSQKFFDKLVESSTYDSTNKVRSWSYKSLGVEIAGYALLSYVQREQILDATPIMRWLTSQRYDLGGFPGTQDTYVGLKALAKFAAKASAHRNDYRVTVRPKKEKLLTFDVDKKVLSIQELDLDSSSRSIDVEVSGIGKGVFQVAYQYYQNILKEKSSFDLSVNLMNTTTYYRQQLHVCVKFNPKEAYQYSNMVLVEVFFPSGIVADDDAVQDLSSNRAIQKTELRFGGTSLVVYYTRLGVQKNCFTVTAERRFNVALHRPTYVVVYDYYDNKQSDRFAIQSYEGKVMQLCDVCEDEDCVTLACPPSTASG</sequence>
<dbReference type="PANTHER" id="PTHR11412">
    <property type="entry name" value="MACROGLOBULIN / COMPLEMENT"/>
    <property type="match status" value="1"/>
</dbReference>
<organism>
    <name type="scientific">Culex quinquefasciatus</name>
    <name type="common">Southern house mosquito</name>
    <name type="synonym">Culex pungens</name>
    <dbReference type="NCBI Taxonomy" id="7176"/>
    <lineage>
        <taxon>Eukaryota</taxon>
        <taxon>Metazoa</taxon>
        <taxon>Ecdysozoa</taxon>
        <taxon>Arthropoda</taxon>
        <taxon>Hexapoda</taxon>
        <taxon>Insecta</taxon>
        <taxon>Pterygota</taxon>
        <taxon>Neoptera</taxon>
        <taxon>Endopterygota</taxon>
        <taxon>Diptera</taxon>
        <taxon>Nematocera</taxon>
        <taxon>Culicoidea</taxon>
        <taxon>Culicidae</taxon>
        <taxon>Culicinae</taxon>
        <taxon>Culicini</taxon>
        <taxon>Culex</taxon>
        <taxon>Culex</taxon>
    </lineage>
</organism>
<dbReference type="InterPro" id="IPR036595">
    <property type="entry name" value="A-macroglobulin_rcpt-bd_sf"/>
</dbReference>
<comment type="subunit">
    <text evidence="7">Heterodimer of a TEP1-N chain and an TEP1-C chain non-covalently linked. Forms a complex composed of TEP1-N and TEP1-C heterodimer, LRIM1 and APL1C; the interaction stabilizes TEP1-N and TEP1-C heterodimer, prevents its binding to tissues while circulating in the hemolymph and protects the thioester bond from hydrolysis. Mature TEP1 and to a lesser extent full-length TEP1 interact with SPCLIP1; the interaction is induced by microbial infection.</text>
</comment>
<dbReference type="FunFam" id="2.60.40.1930:FF:000001">
    <property type="entry name" value="CD109 isoform 3"/>
    <property type="match status" value="1"/>
</dbReference>
<dbReference type="VEuPathDB" id="VectorBase:CQUJHB010736"/>
<evidence type="ECO:0000313" key="13">
    <source>
        <dbReference type="EMBL" id="EDS37554.1"/>
    </source>
</evidence>
<dbReference type="SUPFAM" id="SSF48239">
    <property type="entry name" value="Terpenoid cyclases/Protein prenyltransferases"/>
    <property type="match status" value="1"/>
</dbReference>
<dbReference type="Pfam" id="PF01835">
    <property type="entry name" value="MG2"/>
    <property type="match status" value="1"/>
</dbReference>
<dbReference type="Gene3D" id="2.60.40.690">
    <property type="entry name" value="Alpha-macroglobulin, receptor-binding domain"/>
    <property type="match status" value="1"/>
</dbReference>
<dbReference type="InterPro" id="IPR041555">
    <property type="entry name" value="MG3"/>
</dbReference>
<dbReference type="InterPro" id="IPR011625">
    <property type="entry name" value="A2M_N_BRD"/>
</dbReference>
<dbReference type="Pfam" id="PF07703">
    <property type="entry name" value="A2M_BRD"/>
    <property type="match status" value="1"/>
</dbReference>
<comment type="function">
    <text evidence="6">Binds covalently through a thioester bond to the pathogen surface resulting in pathogen clearance.</text>
</comment>
<dbReference type="GO" id="GO:0005615">
    <property type="term" value="C:extracellular space"/>
    <property type="evidence" value="ECO:0007669"/>
    <property type="project" value="InterPro"/>
</dbReference>
<feature type="chain" id="PRO_5011407245" description="TEP1-F" evidence="9">
    <location>
        <begin position="26"/>
        <end position="1403"/>
    </location>
</feature>
<dbReference type="InterPro" id="IPR019742">
    <property type="entry name" value="MacrogloblnA2_CS"/>
</dbReference>
<accession>B0VZY2</accession>
<reference evidence="14" key="2">
    <citation type="submission" date="2020-05" db="UniProtKB">
        <authorList>
            <consortium name="EnsemblMetazoa"/>
        </authorList>
    </citation>
    <scope>IDENTIFICATION</scope>
    <source>
        <strain evidence="14">JHB</strain>
    </source>
</reference>
<dbReference type="InterPro" id="IPR050473">
    <property type="entry name" value="A2M/Complement_sys"/>
</dbReference>
<dbReference type="InterPro" id="IPR008930">
    <property type="entry name" value="Terpenoid_cyclase/PrenylTrfase"/>
</dbReference>
<reference evidence="13" key="1">
    <citation type="submission" date="2007-03" db="EMBL/GenBank/DDBJ databases">
        <title>Annotation of Culex pipiens quinquefasciatus.</title>
        <authorList>
            <consortium name="The Broad Institute Genome Sequencing Platform"/>
            <person name="Atkinson P.W."/>
            <person name="Hemingway J."/>
            <person name="Christensen B.M."/>
            <person name="Higgs S."/>
            <person name="Kodira C."/>
            <person name="Hannick L."/>
            <person name="Megy K."/>
            <person name="O'Leary S."/>
            <person name="Pearson M."/>
            <person name="Haas B.J."/>
            <person name="Mauceli E."/>
            <person name="Wortman J.R."/>
            <person name="Lee N.H."/>
            <person name="Guigo R."/>
            <person name="Stanke M."/>
            <person name="Alvarado L."/>
            <person name="Amedeo P."/>
            <person name="Antoine C.H."/>
            <person name="Arensburger P."/>
            <person name="Bidwell S.L."/>
            <person name="Crawford M."/>
            <person name="Camaro F."/>
            <person name="Devon K."/>
            <person name="Engels R."/>
            <person name="Hammond M."/>
            <person name="Howarth C."/>
            <person name="Koehrsen M."/>
            <person name="Lawson D."/>
            <person name="Montgomery P."/>
            <person name="Nene V."/>
            <person name="Nusbaum C."/>
            <person name="Puiu D."/>
            <person name="Romero-Severson J."/>
            <person name="Severson D.W."/>
            <person name="Shumway M."/>
            <person name="Sisk P."/>
            <person name="Stolte C."/>
            <person name="Zeng Q."/>
            <person name="Eisenstadt E."/>
            <person name="Fraser-Liggett C."/>
            <person name="Strausberg R."/>
            <person name="Galagan J."/>
            <person name="Birren B."/>
            <person name="Collins F.H."/>
        </authorList>
    </citation>
    <scope>NUCLEOTIDE SEQUENCE [LARGE SCALE GENOMIC DNA]</scope>
    <source>
        <strain evidence="13">JHB</strain>
    </source>
</reference>
<dbReference type="InterPro" id="IPR001599">
    <property type="entry name" value="Macroglobln_a2"/>
</dbReference>
<dbReference type="KEGG" id="cqu:CpipJ_CPIJ000346"/>
<dbReference type="InParanoid" id="B0VZY2"/>
<dbReference type="SMART" id="SM01360">
    <property type="entry name" value="A2M"/>
    <property type="match status" value="1"/>
</dbReference>
<dbReference type="EMBL" id="DS231816">
    <property type="protein sequence ID" value="EDS37554.1"/>
    <property type="molecule type" value="Genomic_DNA"/>
</dbReference>
<dbReference type="Gene3D" id="2.60.40.1930">
    <property type="match status" value="2"/>
</dbReference>
<dbReference type="HOGENOM" id="CLU_001634_5_3_1"/>
<dbReference type="SUPFAM" id="SSF49410">
    <property type="entry name" value="Alpha-macroglobulin receptor domain"/>
    <property type="match status" value="1"/>
</dbReference>
<evidence type="ECO:0000256" key="2">
    <source>
        <dbReference type="ARBA" id="ARBA00022859"/>
    </source>
</evidence>
<dbReference type="GO" id="GO:0002376">
    <property type="term" value="P:immune system process"/>
    <property type="evidence" value="ECO:0007669"/>
    <property type="project" value="UniProtKB-KW"/>
</dbReference>
<dbReference type="Pfam" id="PF17791">
    <property type="entry name" value="MG3"/>
    <property type="match status" value="1"/>
</dbReference>
<dbReference type="InterPro" id="IPR002890">
    <property type="entry name" value="MG2"/>
</dbReference>
<dbReference type="InterPro" id="IPR011626">
    <property type="entry name" value="Alpha-macroglobulin_TED"/>
</dbReference>